<dbReference type="Gene3D" id="2.60.120.560">
    <property type="entry name" value="Exo-inulinase, domain 1"/>
    <property type="match status" value="1"/>
</dbReference>
<feature type="signal peptide" evidence="2">
    <location>
        <begin position="1"/>
        <end position="21"/>
    </location>
</feature>
<dbReference type="AlphaFoldDB" id="A0A851GKH7"/>
<evidence type="ECO:0000259" key="3">
    <source>
        <dbReference type="Pfam" id="PF06439"/>
    </source>
</evidence>
<protein>
    <submittedName>
        <fullName evidence="4">DUF1080 domain-containing protein</fullName>
    </submittedName>
</protein>
<evidence type="ECO:0000313" key="4">
    <source>
        <dbReference type="EMBL" id="NWK57532.1"/>
    </source>
</evidence>
<dbReference type="Pfam" id="PF06439">
    <property type="entry name" value="3keto-disac_hyd"/>
    <property type="match status" value="1"/>
</dbReference>
<keyword evidence="2" id="KW-0732">Signal</keyword>
<organism evidence="4 5">
    <name type="scientific">Oceaniferula marina</name>
    <dbReference type="NCBI Taxonomy" id="2748318"/>
    <lineage>
        <taxon>Bacteria</taxon>
        <taxon>Pseudomonadati</taxon>
        <taxon>Verrucomicrobiota</taxon>
        <taxon>Verrucomicrobiia</taxon>
        <taxon>Verrucomicrobiales</taxon>
        <taxon>Verrucomicrobiaceae</taxon>
        <taxon>Oceaniferula</taxon>
    </lineage>
</organism>
<feature type="chain" id="PRO_5033000053" evidence="2">
    <location>
        <begin position="22"/>
        <end position="288"/>
    </location>
</feature>
<accession>A0A851GKH7</accession>
<comment type="caution">
    <text evidence="4">The sequence shown here is derived from an EMBL/GenBank/DDBJ whole genome shotgun (WGS) entry which is preliminary data.</text>
</comment>
<feature type="domain" description="3-keto-alpha-glucoside-1,2-lyase/3-keto-2-hydroxy-glucal hydratase" evidence="3">
    <location>
        <begin position="87"/>
        <end position="284"/>
    </location>
</feature>
<reference evidence="4 5" key="1">
    <citation type="submission" date="2020-07" db="EMBL/GenBank/DDBJ databases">
        <title>Roseicoccus Jingziensis gen. nov., sp. nov., isolated from coastal seawater.</title>
        <authorList>
            <person name="Feng X."/>
        </authorList>
    </citation>
    <scope>NUCLEOTIDE SEQUENCE [LARGE SCALE GENOMIC DNA]</scope>
    <source>
        <strain evidence="4 5">N1E253</strain>
    </source>
</reference>
<dbReference type="InterPro" id="IPR010496">
    <property type="entry name" value="AL/BT2_dom"/>
</dbReference>
<sequence>MNYQCTTIWILLSAVTGICCAEPATPLLKPEIKKWTKPNAKGKDVEFMTIDGVMVHETDETKQPQPKVVTPGKPSRDGKVGTAPSDAIVLFDGTEESLQNWTDTKGGSSKWKLVDGALESVKKAGYIQTKQKFGSCQLHVEWASPSNVKGSGQGRGNSGVFLMGTYEVQVLDNYNNKTYPDGQAGALYGRKKPLVNACLAPGEWQSYDIIFHRPLFDKDGKVTRKATFTVLHNGVLIQDHVFLSGATSWRGPHSVSDYAAHVDALPIKLQDHGNPVRFRNIWVRPLED</sequence>
<evidence type="ECO:0000256" key="1">
    <source>
        <dbReference type="SAM" id="MobiDB-lite"/>
    </source>
</evidence>
<proteinExistence type="predicted"/>
<keyword evidence="5" id="KW-1185">Reference proteome</keyword>
<dbReference type="EMBL" id="JACBAZ010000013">
    <property type="protein sequence ID" value="NWK57532.1"/>
    <property type="molecule type" value="Genomic_DNA"/>
</dbReference>
<feature type="region of interest" description="Disordered" evidence="1">
    <location>
        <begin position="58"/>
        <end position="81"/>
    </location>
</feature>
<dbReference type="Proteomes" id="UP000557872">
    <property type="component" value="Unassembled WGS sequence"/>
</dbReference>
<name>A0A851GKH7_9BACT</name>
<evidence type="ECO:0000313" key="5">
    <source>
        <dbReference type="Proteomes" id="UP000557872"/>
    </source>
</evidence>
<evidence type="ECO:0000256" key="2">
    <source>
        <dbReference type="SAM" id="SignalP"/>
    </source>
</evidence>
<dbReference type="RefSeq" id="WP_178934717.1">
    <property type="nucleotide sequence ID" value="NZ_JACBAZ010000013.1"/>
</dbReference>
<dbReference type="GO" id="GO:0016787">
    <property type="term" value="F:hydrolase activity"/>
    <property type="evidence" value="ECO:0007669"/>
    <property type="project" value="InterPro"/>
</dbReference>
<gene>
    <name evidence="4" type="ORF">HW115_18080</name>
</gene>